<protein>
    <submittedName>
        <fullName evidence="2">Zinc ribbon domain-containing protein</fullName>
    </submittedName>
</protein>
<organism evidence="2 3">
    <name type="scientific">Salegentibacter chungangensis</name>
    <dbReference type="NCBI Taxonomy" id="1335724"/>
    <lineage>
        <taxon>Bacteria</taxon>
        <taxon>Pseudomonadati</taxon>
        <taxon>Bacteroidota</taxon>
        <taxon>Flavobacteriia</taxon>
        <taxon>Flavobacteriales</taxon>
        <taxon>Flavobacteriaceae</taxon>
        <taxon>Salegentibacter</taxon>
    </lineage>
</organism>
<comment type="caution">
    <text evidence="2">The sequence shown here is derived from an EMBL/GenBank/DDBJ whole genome shotgun (WGS) entry which is preliminary data.</text>
</comment>
<keyword evidence="3" id="KW-1185">Reference proteome</keyword>
<evidence type="ECO:0000259" key="1">
    <source>
        <dbReference type="Pfam" id="PF12674"/>
    </source>
</evidence>
<sequence>MITEVCQSCGFPLIEANRGHNRDLSLSNDYCRNCFDNGEFKDHSLSLHQLEVDLLERAEKHNEISLEEAQDIIKILPHLKRWRMSNF</sequence>
<evidence type="ECO:0000313" key="3">
    <source>
        <dbReference type="Proteomes" id="UP001597131"/>
    </source>
</evidence>
<dbReference type="Pfam" id="PF12674">
    <property type="entry name" value="Zn_ribbon_2"/>
    <property type="match status" value="1"/>
</dbReference>
<dbReference type="InterPro" id="IPR025868">
    <property type="entry name" value="Zn_ribbon_dom_put"/>
</dbReference>
<dbReference type="EMBL" id="JBHTLI010000002">
    <property type="protein sequence ID" value="MFD1096286.1"/>
    <property type="molecule type" value="Genomic_DNA"/>
</dbReference>
<feature type="domain" description="Putative zinc ribbon" evidence="1">
    <location>
        <begin position="5"/>
        <end position="83"/>
    </location>
</feature>
<name>A0ABW3NT86_9FLAO</name>
<reference evidence="3" key="1">
    <citation type="journal article" date="2019" name="Int. J. Syst. Evol. Microbiol.">
        <title>The Global Catalogue of Microorganisms (GCM) 10K type strain sequencing project: providing services to taxonomists for standard genome sequencing and annotation.</title>
        <authorList>
            <consortium name="The Broad Institute Genomics Platform"/>
            <consortium name="The Broad Institute Genome Sequencing Center for Infectious Disease"/>
            <person name="Wu L."/>
            <person name="Ma J."/>
        </authorList>
    </citation>
    <scope>NUCLEOTIDE SEQUENCE [LARGE SCALE GENOMIC DNA]</scope>
    <source>
        <strain evidence="3">CCUG 64793</strain>
    </source>
</reference>
<evidence type="ECO:0000313" key="2">
    <source>
        <dbReference type="EMBL" id="MFD1096286.1"/>
    </source>
</evidence>
<accession>A0ABW3NT86</accession>
<dbReference type="Proteomes" id="UP001597131">
    <property type="component" value="Unassembled WGS sequence"/>
</dbReference>
<gene>
    <name evidence="2" type="ORF">ACFQ3Q_11040</name>
</gene>
<proteinExistence type="predicted"/>
<dbReference type="RefSeq" id="WP_380745787.1">
    <property type="nucleotide sequence ID" value="NZ_JBHTLI010000002.1"/>
</dbReference>